<dbReference type="eggNOG" id="COG1506">
    <property type="taxonomic scope" value="Bacteria"/>
</dbReference>
<dbReference type="AlphaFoldDB" id="K2IS51"/>
<dbReference type="Gene3D" id="3.40.50.1820">
    <property type="entry name" value="alpha/beta hydrolase"/>
    <property type="match status" value="1"/>
</dbReference>
<dbReference type="InterPro" id="IPR011042">
    <property type="entry name" value="6-blade_b-propeller_TolB-like"/>
</dbReference>
<dbReference type="InterPro" id="IPR023302">
    <property type="entry name" value="Pept_S9A_N"/>
</dbReference>
<feature type="domain" description="Peptidase S9A N-terminal" evidence="10">
    <location>
        <begin position="91"/>
        <end position="350"/>
    </location>
</feature>
<dbReference type="GO" id="GO:0006508">
    <property type="term" value="P:proteolysis"/>
    <property type="evidence" value="ECO:0007669"/>
    <property type="project" value="UniProtKB-KW"/>
</dbReference>
<dbReference type="SUPFAM" id="SSF82171">
    <property type="entry name" value="DPP6 N-terminal domain-like"/>
    <property type="match status" value="1"/>
</dbReference>
<dbReference type="SUPFAM" id="SSF53474">
    <property type="entry name" value="alpha/beta-Hydrolases"/>
    <property type="match status" value="1"/>
</dbReference>
<keyword evidence="2" id="KW-0645">Protease</keyword>
<evidence type="ECO:0000256" key="8">
    <source>
        <dbReference type="ARBA" id="ARBA00045885"/>
    </source>
</evidence>
<dbReference type="InterPro" id="IPR001375">
    <property type="entry name" value="Peptidase_S9_cat"/>
</dbReference>
<keyword evidence="4" id="KW-0720">Serine protease</keyword>
<evidence type="ECO:0000313" key="12">
    <source>
        <dbReference type="Proteomes" id="UP000006755"/>
    </source>
</evidence>
<evidence type="ECO:0000259" key="9">
    <source>
        <dbReference type="Pfam" id="PF00326"/>
    </source>
</evidence>
<dbReference type="EMBL" id="AMRI01000013">
    <property type="protein sequence ID" value="EKE73086.1"/>
    <property type="molecule type" value="Genomic_DNA"/>
</dbReference>
<sequence length="633" mass="69553">MRHLSLPLLLALLLSGCDSKPPQVQLPRYDAKTFYDTQSVSGSSLSYDGQSVLVSSDQSGIFNVYAIAVAGGDPKPLTQASGDSTFAVRWFPKDERFLFTRDSGGNEIYHLFVSDDVGEHDLVPDPKARAQFLAFKEDGSAFYVLTNERDPKLMDLYRYDASSYQRQRLFNNDGAFSVGAISRDGRFLALSKVNNNADADLYLVDLESLDKTPALIGDLPGETANYNALTFGPEGKMLYFSTDAYSDFVQIWSHHLATGTQEKVASADWDMSFLYFSDSGRYRVQGINADARTQVSIIDRHSGQALALPALPPGDITGVNFSADDKTLVFYLSSDTSPANLYSLDLASLTPKALTSTLSPAIDQHQLVSAQVVRYPSFDGLAIPALLYKPKAASADYPAPTLVWVHGGPGGQSRHGYNATIQHLVNQGYGVLAVNNRGSSGYGKPFYHLDDRRHGEDDLLDVVKAKDYLQGLPWVDKDRIGVMGGSYGGYLTVAALAFHPQVFDVGVDIFGVTNWPRTLGSIPPWWESFKAYLYAEMGDPAEDMDRLRRISPLFHAKAIAKPLLVVQGANDPRVLPVESQELVKAVQDNKVPVTYLEFPDEGHGFTKKANRVAASEAYLRFLDQHLKGKVVED</sequence>
<dbReference type="GO" id="GO:0004252">
    <property type="term" value="F:serine-type endopeptidase activity"/>
    <property type="evidence" value="ECO:0007669"/>
    <property type="project" value="InterPro"/>
</dbReference>
<organism evidence="11 12">
    <name type="scientific">Gallaecimonas xiamenensis 3-C-1</name>
    <dbReference type="NCBI Taxonomy" id="745411"/>
    <lineage>
        <taxon>Bacteria</taxon>
        <taxon>Pseudomonadati</taxon>
        <taxon>Pseudomonadota</taxon>
        <taxon>Gammaproteobacteria</taxon>
        <taxon>Enterobacterales</taxon>
        <taxon>Gallaecimonadaceae</taxon>
        <taxon>Gallaecimonas</taxon>
    </lineage>
</organism>
<dbReference type="RefSeq" id="WP_008484786.1">
    <property type="nucleotide sequence ID" value="NZ_AMRI01000013.1"/>
</dbReference>
<dbReference type="Proteomes" id="UP000006755">
    <property type="component" value="Unassembled WGS sequence"/>
</dbReference>
<evidence type="ECO:0000256" key="7">
    <source>
        <dbReference type="ARBA" id="ARBA00032596"/>
    </source>
</evidence>
<dbReference type="Pfam" id="PF00326">
    <property type="entry name" value="Peptidase_S9"/>
    <property type="match status" value="1"/>
</dbReference>
<keyword evidence="3" id="KW-0378">Hydrolase</keyword>
<protein>
    <recommendedName>
        <fullName evidence="7">Acyl-peptide hydrolase</fullName>
    </recommendedName>
    <alternativeName>
        <fullName evidence="6">Acylaminoacyl-peptidase</fullName>
    </alternativeName>
</protein>
<feature type="domain" description="Peptidase S9 prolyl oligopeptidase catalytic" evidence="9">
    <location>
        <begin position="418"/>
        <end position="628"/>
    </location>
</feature>
<dbReference type="PROSITE" id="PS00708">
    <property type="entry name" value="PRO_ENDOPEP_SER"/>
    <property type="match status" value="1"/>
</dbReference>
<evidence type="ECO:0000256" key="4">
    <source>
        <dbReference type="ARBA" id="ARBA00022825"/>
    </source>
</evidence>
<keyword evidence="5" id="KW-0007">Acetylation</keyword>
<dbReference type="Pfam" id="PF02897">
    <property type="entry name" value="Peptidase_S9_N"/>
    <property type="match status" value="1"/>
</dbReference>
<evidence type="ECO:0000256" key="5">
    <source>
        <dbReference type="ARBA" id="ARBA00022990"/>
    </source>
</evidence>
<reference evidence="11 12" key="1">
    <citation type="journal article" date="2012" name="J. Bacteriol.">
        <title>Genome Sequence of Gallaecimonas xiamenensis Type Strain 3-C-1.</title>
        <authorList>
            <person name="Lai Q."/>
            <person name="Wang L."/>
            <person name="Wang W."/>
            <person name="Shao Z."/>
        </authorList>
    </citation>
    <scope>NUCLEOTIDE SEQUENCE [LARGE SCALE GENOMIC DNA]</scope>
    <source>
        <strain evidence="11 12">3-C-1</strain>
    </source>
</reference>
<evidence type="ECO:0000256" key="2">
    <source>
        <dbReference type="ARBA" id="ARBA00022670"/>
    </source>
</evidence>
<dbReference type="STRING" id="745411.B3C1_10732"/>
<dbReference type="PROSITE" id="PS51257">
    <property type="entry name" value="PROKAR_LIPOPROTEIN"/>
    <property type="match status" value="1"/>
</dbReference>
<dbReference type="InterPro" id="IPR002470">
    <property type="entry name" value="Peptidase_S9A"/>
</dbReference>
<dbReference type="InterPro" id="IPR029058">
    <property type="entry name" value="AB_hydrolase_fold"/>
</dbReference>
<dbReference type="PRINTS" id="PR00862">
    <property type="entry name" value="PROLIGOPTASE"/>
</dbReference>
<name>K2IS51_9GAMM</name>
<keyword evidence="12" id="KW-1185">Reference proteome</keyword>
<dbReference type="PANTHER" id="PTHR42776">
    <property type="entry name" value="SERINE PEPTIDASE S9 FAMILY MEMBER"/>
    <property type="match status" value="1"/>
</dbReference>
<comment type="similarity">
    <text evidence="1">Belongs to the peptidase S9A family.</text>
</comment>
<gene>
    <name evidence="11" type="ORF">B3C1_10732</name>
</gene>
<comment type="function">
    <text evidence="8">This enzyme catalyzes the hydrolysis of the N-terminal peptide bond of an N-acetylated peptide to generate an N-acetylated amino acid and a peptide with a free N-terminus. It preferentially cleaves off Ac-Ala, Ac-Met and Ac-Ser. Also, involved in the degradation of oxidized and glycated proteins.</text>
</comment>
<evidence type="ECO:0000256" key="6">
    <source>
        <dbReference type="ARBA" id="ARBA00032284"/>
    </source>
</evidence>
<evidence type="ECO:0000256" key="3">
    <source>
        <dbReference type="ARBA" id="ARBA00022801"/>
    </source>
</evidence>
<dbReference type="OrthoDB" id="9801421at2"/>
<dbReference type="PANTHER" id="PTHR42776:SF27">
    <property type="entry name" value="DIPEPTIDYL PEPTIDASE FAMILY MEMBER 6"/>
    <property type="match status" value="1"/>
</dbReference>
<dbReference type="eggNOG" id="COG0823">
    <property type="taxonomic scope" value="Bacteria"/>
</dbReference>
<accession>K2IS51</accession>
<proteinExistence type="inferred from homology"/>
<comment type="caution">
    <text evidence="11">The sequence shown here is derived from an EMBL/GenBank/DDBJ whole genome shotgun (WGS) entry which is preliminary data.</text>
</comment>
<dbReference type="PATRIC" id="fig|745411.4.peg.2107"/>
<dbReference type="Gene3D" id="2.120.10.30">
    <property type="entry name" value="TolB, C-terminal domain"/>
    <property type="match status" value="1"/>
</dbReference>
<evidence type="ECO:0000256" key="1">
    <source>
        <dbReference type="ARBA" id="ARBA00005228"/>
    </source>
</evidence>
<evidence type="ECO:0000259" key="10">
    <source>
        <dbReference type="Pfam" id="PF02897"/>
    </source>
</evidence>
<dbReference type="Gene3D" id="2.130.10.120">
    <property type="entry name" value="Prolyl oligopeptidase, N-terminal domain"/>
    <property type="match status" value="1"/>
</dbReference>
<dbReference type="InterPro" id="IPR002471">
    <property type="entry name" value="Pept_S9_AS"/>
</dbReference>
<evidence type="ECO:0000313" key="11">
    <source>
        <dbReference type="EMBL" id="EKE73086.1"/>
    </source>
</evidence>